<feature type="chain" id="PRO_5045633129" description="PRC-barrel domain-containing protein" evidence="1">
    <location>
        <begin position="19"/>
        <end position="116"/>
    </location>
</feature>
<dbReference type="RefSeq" id="WP_188482966.1">
    <property type="nucleotide sequence ID" value="NZ_BMFC01000009.1"/>
</dbReference>
<evidence type="ECO:0000256" key="1">
    <source>
        <dbReference type="SAM" id="SignalP"/>
    </source>
</evidence>
<dbReference type="SUPFAM" id="SSF50346">
    <property type="entry name" value="PRC-barrel domain"/>
    <property type="match status" value="1"/>
</dbReference>
<dbReference type="InterPro" id="IPR011033">
    <property type="entry name" value="PRC_barrel-like_sf"/>
</dbReference>
<sequence>MTRLITCAALLCAGPLFAQDAEEGAAGPVETRDATYLQSVEGTELRNTDDEMIGEVREILIDADGEPAGFLLEIGGFLDFGDSDVSVPLEALTWTGSYYVSKMTEAQLEALQPFDE</sequence>
<dbReference type="Proteomes" id="UP000645462">
    <property type="component" value="Unassembled WGS sequence"/>
</dbReference>
<gene>
    <name evidence="3" type="ORF">GCM10011363_31080</name>
</gene>
<dbReference type="Pfam" id="PF05239">
    <property type="entry name" value="PRC"/>
    <property type="match status" value="1"/>
</dbReference>
<organism evidence="3 4">
    <name type="scientific">Marivita lacus</name>
    <dbReference type="NCBI Taxonomy" id="1323742"/>
    <lineage>
        <taxon>Bacteria</taxon>
        <taxon>Pseudomonadati</taxon>
        <taxon>Pseudomonadota</taxon>
        <taxon>Alphaproteobacteria</taxon>
        <taxon>Rhodobacterales</taxon>
        <taxon>Roseobacteraceae</taxon>
        <taxon>Marivita</taxon>
    </lineage>
</organism>
<protein>
    <recommendedName>
        <fullName evidence="2">PRC-barrel domain-containing protein</fullName>
    </recommendedName>
</protein>
<keyword evidence="4" id="KW-1185">Reference proteome</keyword>
<comment type="caution">
    <text evidence="3">The sequence shown here is derived from an EMBL/GenBank/DDBJ whole genome shotgun (WGS) entry which is preliminary data.</text>
</comment>
<dbReference type="Gene3D" id="2.30.30.240">
    <property type="entry name" value="PRC-barrel domain"/>
    <property type="match status" value="1"/>
</dbReference>
<reference evidence="4" key="1">
    <citation type="journal article" date="2019" name="Int. J. Syst. Evol. Microbiol.">
        <title>The Global Catalogue of Microorganisms (GCM) 10K type strain sequencing project: providing services to taxonomists for standard genome sequencing and annotation.</title>
        <authorList>
            <consortium name="The Broad Institute Genomics Platform"/>
            <consortium name="The Broad Institute Genome Sequencing Center for Infectious Disease"/>
            <person name="Wu L."/>
            <person name="Ma J."/>
        </authorList>
    </citation>
    <scope>NUCLEOTIDE SEQUENCE [LARGE SCALE GENOMIC DNA]</scope>
    <source>
        <strain evidence="4">CGMCC 1.12478</strain>
    </source>
</reference>
<feature type="signal peptide" evidence="1">
    <location>
        <begin position="1"/>
        <end position="18"/>
    </location>
</feature>
<name>A0ABQ1KY79_9RHOB</name>
<accession>A0ABQ1KY79</accession>
<keyword evidence="1" id="KW-0732">Signal</keyword>
<dbReference type="InterPro" id="IPR027275">
    <property type="entry name" value="PRC-brl_dom"/>
</dbReference>
<dbReference type="EMBL" id="BMFC01000009">
    <property type="protein sequence ID" value="GGC12264.1"/>
    <property type="molecule type" value="Genomic_DNA"/>
</dbReference>
<evidence type="ECO:0000313" key="4">
    <source>
        <dbReference type="Proteomes" id="UP000645462"/>
    </source>
</evidence>
<evidence type="ECO:0000313" key="3">
    <source>
        <dbReference type="EMBL" id="GGC12264.1"/>
    </source>
</evidence>
<evidence type="ECO:0000259" key="2">
    <source>
        <dbReference type="Pfam" id="PF05239"/>
    </source>
</evidence>
<feature type="domain" description="PRC-barrel" evidence="2">
    <location>
        <begin position="36"/>
        <end position="90"/>
    </location>
</feature>
<proteinExistence type="predicted"/>